<accession>A0A9Q0QPM4</accession>
<keyword evidence="2" id="KW-1185">Reference proteome</keyword>
<reference evidence="1" key="1">
    <citation type="journal article" date="2023" name="Plant J.">
        <title>The genome of the king protea, Protea cynaroides.</title>
        <authorList>
            <person name="Chang J."/>
            <person name="Duong T.A."/>
            <person name="Schoeman C."/>
            <person name="Ma X."/>
            <person name="Roodt D."/>
            <person name="Barker N."/>
            <person name="Li Z."/>
            <person name="Van de Peer Y."/>
            <person name="Mizrachi E."/>
        </authorList>
    </citation>
    <scope>NUCLEOTIDE SEQUENCE</scope>
    <source>
        <tissue evidence="1">Young leaves</tissue>
    </source>
</reference>
<sequence>MMSGRGSIGHSLEVVEAIVGVADVTWTALEHHRHHPHHDDLPAVDDSHCPSLENDEVASLCSENQRLRCLLEQNVRLLQEISQSPSLLKDCPPDLYKRLVTTVDSKKFLSKLESLRQESLDVASNNFPFKEVTGADLHTVEIMVNLDREEPSWWVWVSGEMISEERSGLDNENYMIVGEEHVVEGVANFMARCILSNPKAKKLSPEELQKIVAKALGGVNKLEKMLSIWHAGKMFYALSTWGLALSGLWRHRAILKAAAKGVQASSKMVLGVL</sequence>
<dbReference type="OrthoDB" id="845076at2759"/>
<proteinExistence type="predicted"/>
<name>A0A9Q0QPM4_9MAGN</name>
<protein>
    <submittedName>
        <fullName evidence="1">Uncharacterized protein</fullName>
    </submittedName>
</protein>
<gene>
    <name evidence="1" type="ORF">NE237_019194</name>
</gene>
<dbReference type="AlphaFoldDB" id="A0A9Q0QPM4"/>
<evidence type="ECO:0000313" key="2">
    <source>
        <dbReference type="Proteomes" id="UP001141806"/>
    </source>
</evidence>
<organism evidence="1 2">
    <name type="scientific">Protea cynaroides</name>
    <dbReference type="NCBI Taxonomy" id="273540"/>
    <lineage>
        <taxon>Eukaryota</taxon>
        <taxon>Viridiplantae</taxon>
        <taxon>Streptophyta</taxon>
        <taxon>Embryophyta</taxon>
        <taxon>Tracheophyta</taxon>
        <taxon>Spermatophyta</taxon>
        <taxon>Magnoliopsida</taxon>
        <taxon>Proteales</taxon>
        <taxon>Proteaceae</taxon>
        <taxon>Protea</taxon>
    </lineage>
</organism>
<dbReference type="PANTHER" id="PTHR33874">
    <property type="entry name" value="RING FINGER PROTEIN"/>
    <property type="match status" value="1"/>
</dbReference>
<dbReference type="PANTHER" id="PTHR33874:SF4">
    <property type="entry name" value="EXPRESSED PROTEIN"/>
    <property type="match status" value="1"/>
</dbReference>
<evidence type="ECO:0000313" key="1">
    <source>
        <dbReference type="EMBL" id="KAJ4967345.1"/>
    </source>
</evidence>
<dbReference type="Proteomes" id="UP001141806">
    <property type="component" value="Unassembled WGS sequence"/>
</dbReference>
<comment type="caution">
    <text evidence="1">The sequence shown here is derived from an EMBL/GenBank/DDBJ whole genome shotgun (WGS) entry which is preliminary data.</text>
</comment>
<dbReference type="EMBL" id="JAMYWD010000007">
    <property type="protein sequence ID" value="KAJ4967345.1"/>
    <property type="molecule type" value="Genomic_DNA"/>
</dbReference>